<keyword evidence="3" id="KW-1185">Reference proteome</keyword>
<gene>
    <name evidence="2" type="primary">KAFR0A01330</name>
    <name evidence="2" type="ORF">KAFR_0A01330</name>
</gene>
<feature type="transmembrane region" description="Helical" evidence="1">
    <location>
        <begin position="88"/>
        <end position="106"/>
    </location>
</feature>
<dbReference type="RefSeq" id="XP_003954706.1">
    <property type="nucleotide sequence ID" value="XM_003954657.1"/>
</dbReference>
<organism evidence="2 3">
    <name type="scientific">Kazachstania africana (strain ATCC 22294 / BCRC 22015 / CBS 2517 / CECT 1963 / NBRC 1671 / NRRL Y-8276)</name>
    <name type="common">Yeast</name>
    <name type="synonym">Kluyveromyces africanus</name>
    <dbReference type="NCBI Taxonomy" id="1071382"/>
    <lineage>
        <taxon>Eukaryota</taxon>
        <taxon>Fungi</taxon>
        <taxon>Dikarya</taxon>
        <taxon>Ascomycota</taxon>
        <taxon>Saccharomycotina</taxon>
        <taxon>Saccharomycetes</taxon>
        <taxon>Saccharomycetales</taxon>
        <taxon>Saccharomycetaceae</taxon>
        <taxon>Kazachstania</taxon>
    </lineage>
</organism>
<reference evidence="2 3" key="1">
    <citation type="journal article" date="2011" name="Proc. Natl. Acad. Sci. U.S.A.">
        <title>Evolutionary erosion of yeast sex chromosomes by mating-type switching accidents.</title>
        <authorList>
            <person name="Gordon J.L."/>
            <person name="Armisen D."/>
            <person name="Proux-Wera E."/>
            <person name="Oheigeartaigh S.S."/>
            <person name="Byrne K.P."/>
            <person name="Wolfe K.H."/>
        </authorList>
    </citation>
    <scope>NUCLEOTIDE SEQUENCE [LARGE SCALE GENOMIC DNA]</scope>
    <source>
        <strain evidence="3">ATCC 22294 / BCRC 22015 / CBS 2517 / CECT 1963 / NBRC 1671 / NRRL Y-8276</strain>
    </source>
</reference>
<feature type="transmembrane region" description="Helical" evidence="1">
    <location>
        <begin position="161"/>
        <end position="184"/>
    </location>
</feature>
<dbReference type="HOGENOM" id="CLU_1396524_0_0_1"/>
<name>H2AMH1_KAZAF</name>
<dbReference type="AlphaFoldDB" id="H2AMH1"/>
<keyword evidence="1" id="KW-0812">Transmembrane</keyword>
<feature type="transmembrane region" description="Helical" evidence="1">
    <location>
        <begin position="6"/>
        <end position="28"/>
    </location>
</feature>
<proteinExistence type="predicted"/>
<dbReference type="EMBL" id="HE650821">
    <property type="protein sequence ID" value="CCF55571.1"/>
    <property type="molecule type" value="Genomic_DNA"/>
</dbReference>
<evidence type="ECO:0000313" key="3">
    <source>
        <dbReference type="Proteomes" id="UP000005220"/>
    </source>
</evidence>
<evidence type="ECO:0000256" key="1">
    <source>
        <dbReference type="SAM" id="Phobius"/>
    </source>
</evidence>
<keyword evidence="1" id="KW-1133">Transmembrane helix</keyword>
<accession>H2AMH1</accession>
<keyword evidence="1" id="KW-0472">Membrane</keyword>
<protein>
    <submittedName>
        <fullName evidence="2">Uncharacterized protein</fullName>
    </submittedName>
</protein>
<dbReference type="GeneID" id="13882187"/>
<dbReference type="InParanoid" id="H2AMH1"/>
<sequence>MNLHYSLSLSLSLLSLYYSLSLSLSLSLSIQQLHDSPYLSCSCFSSLLSTKTIKSVMIVIIDLSLSLLSLFVSSIFCLSVYYISPPFFFVPILLFFLFLLLLLLIFRTSAAKSSIILLDLMTLCYSTLHRQWRASSDIPVWFPNHYCGHFTLNYKRSHKTLSWPIGFLSFSTFYYFIILFFLSLEVNSVISSNDG</sequence>
<feature type="transmembrane region" description="Helical" evidence="1">
    <location>
        <begin position="56"/>
        <end position="82"/>
    </location>
</feature>
<evidence type="ECO:0000313" key="2">
    <source>
        <dbReference type="EMBL" id="CCF55571.1"/>
    </source>
</evidence>
<dbReference type="KEGG" id="kaf:KAFR_0A01330"/>
<dbReference type="Proteomes" id="UP000005220">
    <property type="component" value="Chromosome 1"/>
</dbReference>